<dbReference type="EMBL" id="JAIWJX010000002">
    <property type="protein sequence ID" value="MCK6258201.1"/>
    <property type="molecule type" value="Genomic_DNA"/>
</dbReference>
<dbReference type="RefSeq" id="WP_053357450.1">
    <property type="nucleotide sequence ID" value="NZ_JAIWJX010000002.1"/>
</dbReference>
<protein>
    <submittedName>
        <fullName evidence="1">Uncharacterized protein</fullName>
    </submittedName>
</protein>
<dbReference type="Proteomes" id="UP001139011">
    <property type="component" value="Unassembled WGS sequence"/>
</dbReference>
<accession>A0A9X1XCJ8</accession>
<sequence>MSIHSAITSLFNGISSPGLKVVPSKVGALNEANPRTSLHFLHSFLHFEELEELSFLHLEELEELEELELSSL</sequence>
<gene>
    <name evidence="1" type="ORF">LCY76_16625</name>
</gene>
<proteinExistence type="predicted"/>
<name>A0A9X1XCJ8_9BACL</name>
<comment type="caution">
    <text evidence="1">The sequence shown here is derived from an EMBL/GenBank/DDBJ whole genome shotgun (WGS) entry which is preliminary data.</text>
</comment>
<keyword evidence="2" id="KW-1185">Reference proteome</keyword>
<reference evidence="1" key="1">
    <citation type="submission" date="2021-09" db="EMBL/GenBank/DDBJ databases">
        <title>Genome analysis of Fictibacillus sp. KIGAM418 isolated from marine sediment.</title>
        <authorList>
            <person name="Seo M.-J."/>
            <person name="Cho E.-S."/>
            <person name="Hwang C.Y."/>
        </authorList>
    </citation>
    <scope>NUCLEOTIDE SEQUENCE</scope>
    <source>
        <strain evidence="1">KIGAM418</strain>
    </source>
</reference>
<evidence type="ECO:0000313" key="1">
    <source>
        <dbReference type="EMBL" id="MCK6258201.1"/>
    </source>
</evidence>
<organism evidence="1 2">
    <name type="scientific">Fictibacillus marinisediminis</name>
    <dbReference type="NCBI Taxonomy" id="2878389"/>
    <lineage>
        <taxon>Bacteria</taxon>
        <taxon>Bacillati</taxon>
        <taxon>Bacillota</taxon>
        <taxon>Bacilli</taxon>
        <taxon>Bacillales</taxon>
        <taxon>Fictibacillaceae</taxon>
        <taxon>Fictibacillus</taxon>
    </lineage>
</organism>
<evidence type="ECO:0000313" key="2">
    <source>
        <dbReference type="Proteomes" id="UP001139011"/>
    </source>
</evidence>
<dbReference type="AlphaFoldDB" id="A0A9X1XCJ8"/>